<dbReference type="OrthoDB" id="2433869at2"/>
<accession>A0A7X4YTI1</accession>
<proteinExistence type="predicted"/>
<dbReference type="AlphaFoldDB" id="A0A7X4YTI1"/>
<organism evidence="1 2">
    <name type="scientific">Paenibacillus sacheonensis</name>
    <dbReference type="NCBI Taxonomy" id="742054"/>
    <lineage>
        <taxon>Bacteria</taxon>
        <taxon>Bacillati</taxon>
        <taxon>Bacillota</taxon>
        <taxon>Bacilli</taxon>
        <taxon>Bacillales</taxon>
        <taxon>Paenibacillaceae</taxon>
        <taxon>Paenibacillus</taxon>
    </lineage>
</organism>
<comment type="caution">
    <text evidence="1">The sequence shown here is derived from an EMBL/GenBank/DDBJ whole genome shotgun (WGS) entry which is preliminary data.</text>
</comment>
<dbReference type="RefSeq" id="WP_161702987.1">
    <property type="nucleotide sequence ID" value="NZ_JAAAMU010000017.1"/>
</dbReference>
<reference evidence="1 2" key="1">
    <citation type="submission" date="2020-01" db="EMBL/GenBank/DDBJ databases">
        <title>Paenibacillus soybeanensis sp. nov. isolated from the nodules of soybean (Glycine max(L.) Merr).</title>
        <authorList>
            <person name="Wang H."/>
        </authorList>
    </citation>
    <scope>NUCLEOTIDE SEQUENCE [LARGE SCALE GENOMIC DNA]</scope>
    <source>
        <strain evidence="1 2">DSM 23054</strain>
    </source>
</reference>
<gene>
    <name evidence="1" type="ORF">GT003_24760</name>
</gene>
<evidence type="ECO:0000313" key="2">
    <source>
        <dbReference type="Proteomes" id="UP000558113"/>
    </source>
</evidence>
<dbReference type="EMBL" id="JAAAMU010000017">
    <property type="protein sequence ID" value="NBC72220.1"/>
    <property type="molecule type" value="Genomic_DNA"/>
</dbReference>
<protein>
    <submittedName>
        <fullName evidence="1">Uncharacterized protein</fullName>
    </submittedName>
</protein>
<keyword evidence="2" id="KW-1185">Reference proteome</keyword>
<name>A0A7X4YTI1_9BACL</name>
<dbReference type="Proteomes" id="UP000558113">
    <property type="component" value="Unassembled WGS sequence"/>
</dbReference>
<evidence type="ECO:0000313" key="1">
    <source>
        <dbReference type="EMBL" id="NBC72220.1"/>
    </source>
</evidence>
<sequence>MKKYWLSIGLSVFIAASIGTYYIGAATRELPEYRMQTVEGDGKEASHLFLEGSVSRDKMIDQIKIGDGGTAYESRMSTIGKMFDSEYADRNPELAGLIKDHKGFMRGKKSYNGFYKDERQLVYAVTKSDGKTSDDGLHRYSLAVSALDLKSGKEKQFKAAMLGKQRYASMYVIDVQSGEDGIKVLVQLDKKPEVYKNGNYRFESELHVLTVNMDKEGISDDQTIGADSGADSGKMERYSVPYGGGIELASPSSYALVYKTVVKIAKDQDGNEMEQQVGSEIFAYDYANGKLTPILAGSGSDSGVYRSLAGNAMITMAMKGNALSIGKLELAKNKESLQFEIPMSLKNITIDNTQFFIYQSKLYMYVHAGADHEILVVSLTDGKVLYQGKATVDGTADEQKERLTGLNVYGFYFAS</sequence>